<keyword evidence="3 4" id="KW-0067">ATP-binding</keyword>
<evidence type="ECO:0000256" key="3">
    <source>
        <dbReference type="ARBA" id="ARBA00022840"/>
    </source>
</evidence>
<dbReference type="EMBL" id="NAJL01000032">
    <property type="protein sequence ID" value="TKA25867.1"/>
    <property type="molecule type" value="Genomic_DNA"/>
</dbReference>
<evidence type="ECO:0000313" key="9">
    <source>
        <dbReference type="Proteomes" id="UP000308549"/>
    </source>
</evidence>
<dbReference type="InterPro" id="IPR017441">
    <property type="entry name" value="Protein_kinase_ATP_BS"/>
</dbReference>
<proteinExistence type="inferred from homology"/>
<dbReference type="AlphaFoldDB" id="A0A4U0TUJ5"/>
<evidence type="ECO:0000313" key="8">
    <source>
        <dbReference type="EMBL" id="TKA25867.1"/>
    </source>
</evidence>
<feature type="compositionally biased region" description="Basic and acidic residues" evidence="5">
    <location>
        <begin position="54"/>
        <end position="69"/>
    </location>
</feature>
<dbReference type="InterPro" id="IPR011009">
    <property type="entry name" value="Kinase-like_dom_sf"/>
</dbReference>
<dbReference type="SUPFAM" id="SSF56112">
    <property type="entry name" value="Protein kinase-like (PK-like)"/>
    <property type="match status" value="1"/>
</dbReference>
<dbReference type="InterPro" id="IPR008271">
    <property type="entry name" value="Ser/Thr_kinase_AS"/>
</dbReference>
<dbReference type="Pfam" id="PF00069">
    <property type="entry name" value="Pkinase"/>
    <property type="match status" value="1"/>
</dbReference>
<dbReference type="SMART" id="SM00220">
    <property type="entry name" value="S_TKc"/>
    <property type="match status" value="1"/>
</dbReference>
<dbReference type="Pfam" id="PF00498">
    <property type="entry name" value="FHA"/>
    <property type="match status" value="1"/>
</dbReference>
<comment type="similarity">
    <text evidence="1">Belongs to the protein kinase superfamily. CAMK Ser/Thr protein kinase family. CHEK2 subfamily.</text>
</comment>
<dbReference type="FunFam" id="1.10.510.10:FF:001380">
    <property type="entry name" value="Checkpoint kinase 2-like protein"/>
    <property type="match status" value="1"/>
</dbReference>
<dbReference type="GO" id="GO:0005524">
    <property type="term" value="F:ATP binding"/>
    <property type="evidence" value="ECO:0007669"/>
    <property type="project" value="UniProtKB-UniRule"/>
</dbReference>
<dbReference type="SUPFAM" id="SSF49879">
    <property type="entry name" value="SMAD/FHA domain"/>
    <property type="match status" value="1"/>
</dbReference>
<evidence type="ECO:0000259" key="7">
    <source>
        <dbReference type="PROSITE" id="PS50011"/>
    </source>
</evidence>
<dbReference type="Gene3D" id="1.10.510.10">
    <property type="entry name" value="Transferase(Phosphotransferase) domain 1"/>
    <property type="match status" value="1"/>
</dbReference>
<comment type="caution">
    <text evidence="8">The sequence shown here is derived from an EMBL/GenBank/DDBJ whole genome shotgun (WGS) entry which is preliminary data.</text>
</comment>
<evidence type="ECO:0000256" key="2">
    <source>
        <dbReference type="ARBA" id="ARBA00022741"/>
    </source>
</evidence>
<dbReference type="PROSITE" id="PS00107">
    <property type="entry name" value="PROTEIN_KINASE_ATP"/>
    <property type="match status" value="1"/>
</dbReference>
<dbReference type="SMART" id="SM00240">
    <property type="entry name" value="FHA"/>
    <property type="match status" value="1"/>
</dbReference>
<feature type="region of interest" description="Disordered" evidence="5">
    <location>
        <begin position="607"/>
        <end position="700"/>
    </location>
</feature>
<feature type="region of interest" description="Disordered" evidence="5">
    <location>
        <begin position="1"/>
        <end position="118"/>
    </location>
</feature>
<feature type="compositionally biased region" description="Polar residues" evidence="5">
    <location>
        <begin position="87"/>
        <end position="113"/>
    </location>
</feature>
<dbReference type="Gene3D" id="2.60.200.20">
    <property type="match status" value="1"/>
</dbReference>
<sequence length="700" mass="77419">MPPQKEKSSLKRARASVGEASDAKKPRRSARLSHVLDDEPTSPTNQGGLPSPVTRKDTSNDSAKDDTKTRTVSPPSRPQEPPSQQRATPSSSPVQASGANGLSSPPNDTQPFSQFLAPPPISYEVEDEQKEGVWGYLVPVTGFQEPLVLKRRAACPVPSKGTGIKSGKDKVSKSHWKKKEEQYEHDKGVHGVPAGGYLIGRHPECDRQVDALTVSNRHCLIFSENRDGDTLAILEDLSGNGTFVNEGYVGRNKRRELQDGDEISILDEARFIYRYPKKGSHANAFRQQYKVQGQLGKGHFATVYLATERNSGMNYAVKKFEKRSGPGERSRVEGLQQEVAVLMGVSHPNMLCLKDTFDEADGVYLVLELAAEGELFNHIVMKQKLSETETRKIFTQLFQGVKYLHERSIVHRDIKPENILLIDKDSNVKLADFGLAKIIGEESFTTTLCGTPSYVAPEILEQSNRRRYTRAVDVWSLGVVLYICLCGFPPFSDELYSPENPYTLSEQIKLGRFDYPSPYWDSVGDPALDLIDRMLTVDVEKRISIDDCLEHPWTTHRPAVSANDSTDGLTGALEGLDFSKRKPQRERTMLSSINDVKVERVVETQADGPPVKVFDKNRGPQFSSQRPPASQQQQQQQPTPQTELKGAGHVESTVVEPTPAGGRAADEFIEMGGKGDQVLYDGDNGGSRYPDETVRAGAPG</sequence>
<evidence type="ECO:0000259" key="6">
    <source>
        <dbReference type="PROSITE" id="PS50006"/>
    </source>
</evidence>
<dbReference type="InterPro" id="IPR000253">
    <property type="entry name" value="FHA_dom"/>
</dbReference>
<dbReference type="CDD" id="cd05117">
    <property type="entry name" value="STKc_CAMK"/>
    <property type="match status" value="1"/>
</dbReference>
<organism evidence="8 9">
    <name type="scientific">Salinomyces thailandicus</name>
    <dbReference type="NCBI Taxonomy" id="706561"/>
    <lineage>
        <taxon>Eukaryota</taxon>
        <taxon>Fungi</taxon>
        <taxon>Dikarya</taxon>
        <taxon>Ascomycota</taxon>
        <taxon>Pezizomycotina</taxon>
        <taxon>Dothideomycetes</taxon>
        <taxon>Dothideomycetidae</taxon>
        <taxon>Mycosphaerellales</taxon>
        <taxon>Teratosphaeriaceae</taxon>
        <taxon>Salinomyces</taxon>
    </lineage>
</organism>
<dbReference type="OrthoDB" id="407410at2759"/>
<evidence type="ECO:0000256" key="5">
    <source>
        <dbReference type="SAM" id="MobiDB-lite"/>
    </source>
</evidence>
<keyword evidence="2 4" id="KW-0547">Nucleotide-binding</keyword>
<feature type="compositionally biased region" description="Low complexity" evidence="5">
    <location>
        <begin position="620"/>
        <end position="641"/>
    </location>
</feature>
<dbReference type="InterPro" id="IPR008984">
    <property type="entry name" value="SMAD_FHA_dom_sf"/>
</dbReference>
<feature type="binding site" evidence="4">
    <location>
        <position position="319"/>
    </location>
    <ligand>
        <name>ATP</name>
        <dbReference type="ChEBI" id="CHEBI:30616"/>
    </ligand>
</feature>
<reference evidence="8 9" key="1">
    <citation type="submission" date="2017-03" db="EMBL/GenBank/DDBJ databases">
        <title>Genomes of endolithic fungi from Antarctica.</title>
        <authorList>
            <person name="Coleine C."/>
            <person name="Masonjones S."/>
            <person name="Stajich J.E."/>
        </authorList>
    </citation>
    <scope>NUCLEOTIDE SEQUENCE [LARGE SCALE GENOMIC DNA]</scope>
    <source>
        <strain evidence="8 9">CCFEE 6315</strain>
    </source>
</reference>
<gene>
    <name evidence="8" type="ORF">B0A50_05622</name>
</gene>
<evidence type="ECO:0000256" key="4">
    <source>
        <dbReference type="PROSITE-ProRule" id="PRU10141"/>
    </source>
</evidence>
<dbReference type="Proteomes" id="UP000308549">
    <property type="component" value="Unassembled WGS sequence"/>
</dbReference>
<feature type="domain" description="FHA" evidence="6">
    <location>
        <begin position="197"/>
        <end position="249"/>
    </location>
</feature>
<keyword evidence="9" id="KW-1185">Reference proteome</keyword>
<dbReference type="GO" id="GO:0004672">
    <property type="term" value="F:protein kinase activity"/>
    <property type="evidence" value="ECO:0007669"/>
    <property type="project" value="InterPro"/>
</dbReference>
<dbReference type="PROSITE" id="PS50011">
    <property type="entry name" value="PROTEIN_KINASE_DOM"/>
    <property type="match status" value="1"/>
</dbReference>
<protein>
    <recommendedName>
        <fullName evidence="10">Pkinase-domain-containing protein</fullName>
    </recommendedName>
</protein>
<evidence type="ECO:0008006" key="10">
    <source>
        <dbReference type="Google" id="ProtNLM"/>
    </source>
</evidence>
<dbReference type="PANTHER" id="PTHR24347">
    <property type="entry name" value="SERINE/THREONINE-PROTEIN KINASE"/>
    <property type="match status" value="1"/>
</dbReference>
<feature type="domain" description="Protein kinase" evidence="7">
    <location>
        <begin position="289"/>
        <end position="554"/>
    </location>
</feature>
<dbReference type="InterPro" id="IPR000719">
    <property type="entry name" value="Prot_kinase_dom"/>
</dbReference>
<evidence type="ECO:0000256" key="1">
    <source>
        <dbReference type="ARBA" id="ARBA00005575"/>
    </source>
</evidence>
<accession>A0A4U0TUJ5</accession>
<dbReference type="PROSITE" id="PS00108">
    <property type="entry name" value="PROTEIN_KINASE_ST"/>
    <property type="match status" value="1"/>
</dbReference>
<dbReference type="PROSITE" id="PS50006">
    <property type="entry name" value="FHA_DOMAIN"/>
    <property type="match status" value="1"/>
</dbReference>
<name>A0A4U0TUJ5_9PEZI</name>